<evidence type="ECO:0000256" key="3">
    <source>
        <dbReference type="SAM" id="Phobius"/>
    </source>
</evidence>
<keyword evidence="6" id="KW-1185">Reference proteome</keyword>
<keyword evidence="4" id="KW-0732">Signal</keyword>
<dbReference type="AlphaFoldDB" id="A0A7C9IV62"/>
<evidence type="ECO:0000256" key="4">
    <source>
        <dbReference type="SAM" id="SignalP"/>
    </source>
</evidence>
<evidence type="ECO:0000313" key="5">
    <source>
        <dbReference type="EMBL" id="MYL83503.1"/>
    </source>
</evidence>
<proteinExistence type="predicted"/>
<feature type="compositionally biased region" description="Polar residues" evidence="2">
    <location>
        <begin position="154"/>
        <end position="166"/>
    </location>
</feature>
<feature type="chain" id="PRO_5028864827" evidence="4">
    <location>
        <begin position="27"/>
        <end position="363"/>
    </location>
</feature>
<keyword evidence="1" id="KW-0175">Coiled coil</keyword>
<keyword evidence="3" id="KW-0472">Membrane</keyword>
<organism evidence="5 6">
    <name type="scientific">Solidesulfovibrio aerotolerans</name>
    <dbReference type="NCBI Taxonomy" id="295255"/>
    <lineage>
        <taxon>Bacteria</taxon>
        <taxon>Pseudomonadati</taxon>
        <taxon>Thermodesulfobacteriota</taxon>
        <taxon>Desulfovibrionia</taxon>
        <taxon>Desulfovibrionales</taxon>
        <taxon>Desulfovibrionaceae</taxon>
        <taxon>Solidesulfovibrio</taxon>
    </lineage>
</organism>
<dbReference type="OrthoDB" id="5453850at2"/>
<accession>A0A7C9IV62</accession>
<name>A0A7C9IV62_9BACT</name>
<evidence type="ECO:0000256" key="1">
    <source>
        <dbReference type="SAM" id="Coils"/>
    </source>
</evidence>
<gene>
    <name evidence="5" type="ORF">GTA51_10240</name>
</gene>
<keyword evidence="3" id="KW-1133">Transmembrane helix</keyword>
<reference evidence="5 6" key="1">
    <citation type="submission" date="2020-01" db="EMBL/GenBank/DDBJ databases">
        <title>Genome sequence of Desulfovibrio aerotolerans DSM 16695(T).</title>
        <authorList>
            <person name="Karnachuk O."/>
            <person name="Avakyan M."/>
            <person name="Mardanov A."/>
            <person name="Kadnikov V."/>
            <person name="Ravin N."/>
        </authorList>
    </citation>
    <scope>NUCLEOTIDE SEQUENCE [LARGE SCALE GENOMIC DNA]</scope>
    <source>
        <strain evidence="5 6">DSM 16695</strain>
    </source>
</reference>
<protein>
    <submittedName>
        <fullName evidence="5">Uncharacterized protein</fullName>
    </submittedName>
</protein>
<feature type="compositionally biased region" description="Polar residues" evidence="2">
    <location>
        <begin position="124"/>
        <end position="144"/>
    </location>
</feature>
<dbReference type="Proteomes" id="UP000482487">
    <property type="component" value="Unassembled WGS sequence"/>
</dbReference>
<feature type="compositionally biased region" description="Low complexity" evidence="2">
    <location>
        <begin position="22"/>
        <end position="103"/>
    </location>
</feature>
<feature type="signal peptide" evidence="4">
    <location>
        <begin position="1"/>
        <end position="26"/>
    </location>
</feature>
<feature type="region of interest" description="Disordered" evidence="2">
    <location>
        <begin position="22"/>
        <end position="209"/>
    </location>
</feature>
<feature type="transmembrane region" description="Helical" evidence="3">
    <location>
        <begin position="334"/>
        <end position="354"/>
    </location>
</feature>
<keyword evidence="3" id="KW-0812">Transmembrane</keyword>
<dbReference type="EMBL" id="WVUD01000015">
    <property type="protein sequence ID" value="MYL83503.1"/>
    <property type="molecule type" value="Genomic_DNA"/>
</dbReference>
<evidence type="ECO:0000256" key="2">
    <source>
        <dbReference type="SAM" id="MobiDB-lite"/>
    </source>
</evidence>
<feature type="coiled-coil region" evidence="1">
    <location>
        <begin position="266"/>
        <end position="300"/>
    </location>
</feature>
<dbReference type="RefSeq" id="WP_160960826.1">
    <property type="nucleotide sequence ID" value="NZ_WVUD01000015.1"/>
</dbReference>
<comment type="caution">
    <text evidence="5">The sequence shown here is derived from an EMBL/GenBank/DDBJ whole genome shotgun (WGS) entry which is preliminary data.</text>
</comment>
<evidence type="ECO:0000313" key="6">
    <source>
        <dbReference type="Proteomes" id="UP000482487"/>
    </source>
</evidence>
<feature type="compositionally biased region" description="Basic and acidic residues" evidence="2">
    <location>
        <begin position="176"/>
        <end position="189"/>
    </location>
</feature>
<sequence length="363" mass="37420">MNRSVRCVFFLLLALALVLGGQPAQAKSSKSSSSSGGKSSSSFSSSGKSSSSSSGKSSGWSNSLTPSAPAAPAKPSSSSSSGWGNSSAPSAPGSAKPGSTPASDPGSGKAPSGWGNSAPKAAPAQSSTPKPATGGAWSNSTGTSAAPGADSGRSKSSFATTGQTAVQKEASTKAYNEYKGKFAKPDNPVRDSGAASGPQPTRTWDSYRDYSNNRDNYYAGRGWSAPGYAYRSAPSFGLWDAMFLWFMLRQASGPSFLYNHQGDPGVQAFRQEADKLAASNEDLKKQLADVDAKIAQMRKDGVPVDPKNLDGVDPSVALAAERVVREDAAKASGLGSWVWILGAGVAVAVLFLLLTRRRANTRK</sequence>